<sequence length="71" mass="8147">MESKRGIFICDKIPNLPQASLLWLYAMTGINKDYCSRGLRQEAMRGKVAKGAVKGRGAAKRFDRERCKRYH</sequence>
<protein>
    <submittedName>
        <fullName evidence="1">Uncharacterized protein</fullName>
    </submittedName>
</protein>
<comment type="caution">
    <text evidence="1">The sequence shown here is derived from an EMBL/GenBank/DDBJ whole genome shotgun (WGS) entry which is preliminary data.</text>
</comment>
<dbReference type="EMBL" id="CM045764">
    <property type="protein sequence ID" value="KAI8007153.1"/>
    <property type="molecule type" value="Genomic_DNA"/>
</dbReference>
<gene>
    <name evidence="1" type="ORF">LOK49_LG07G01859</name>
</gene>
<accession>A0ACC0H2X4</accession>
<evidence type="ECO:0000313" key="1">
    <source>
        <dbReference type="EMBL" id="KAI8007153.1"/>
    </source>
</evidence>
<dbReference type="Proteomes" id="UP001060215">
    <property type="component" value="Chromosome 7"/>
</dbReference>
<evidence type="ECO:0000313" key="2">
    <source>
        <dbReference type="Proteomes" id="UP001060215"/>
    </source>
</evidence>
<keyword evidence="2" id="KW-1185">Reference proteome</keyword>
<organism evidence="1 2">
    <name type="scientific">Camellia lanceoleosa</name>
    <dbReference type="NCBI Taxonomy" id="1840588"/>
    <lineage>
        <taxon>Eukaryota</taxon>
        <taxon>Viridiplantae</taxon>
        <taxon>Streptophyta</taxon>
        <taxon>Embryophyta</taxon>
        <taxon>Tracheophyta</taxon>
        <taxon>Spermatophyta</taxon>
        <taxon>Magnoliopsida</taxon>
        <taxon>eudicotyledons</taxon>
        <taxon>Gunneridae</taxon>
        <taxon>Pentapetalae</taxon>
        <taxon>asterids</taxon>
        <taxon>Ericales</taxon>
        <taxon>Theaceae</taxon>
        <taxon>Camellia</taxon>
    </lineage>
</organism>
<name>A0ACC0H2X4_9ERIC</name>
<proteinExistence type="predicted"/>
<reference evidence="1 2" key="1">
    <citation type="journal article" date="2022" name="Plant J.">
        <title>Chromosome-level genome of Camellia lanceoleosa provides a valuable resource for understanding genome evolution and self-incompatibility.</title>
        <authorList>
            <person name="Gong W."/>
            <person name="Xiao S."/>
            <person name="Wang L."/>
            <person name="Liao Z."/>
            <person name="Chang Y."/>
            <person name="Mo W."/>
            <person name="Hu G."/>
            <person name="Li W."/>
            <person name="Zhao G."/>
            <person name="Zhu H."/>
            <person name="Hu X."/>
            <person name="Ji K."/>
            <person name="Xiang X."/>
            <person name="Song Q."/>
            <person name="Yuan D."/>
            <person name="Jin S."/>
            <person name="Zhang L."/>
        </authorList>
    </citation>
    <scope>NUCLEOTIDE SEQUENCE [LARGE SCALE GENOMIC DNA]</scope>
    <source>
        <strain evidence="1">SQ_2022a</strain>
    </source>
</reference>